<sequence length="83" mass="9078">MGYEVTIRCDDGKGDPVGKRQCVTYARSDADKPRREAATSRDAVYAVEKRAKAAGWKLIRRAGHPARWVCPVCQGSEPSNISG</sequence>
<dbReference type="AlphaFoldDB" id="G6E8W3"/>
<comment type="caution">
    <text evidence="1">The sequence shown here is derived from an EMBL/GenBank/DDBJ whole genome shotgun (WGS) entry which is preliminary data.</text>
</comment>
<protein>
    <submittedName>
        <fullName evidence="1">Uncharacterized protein</fullName>
    </submittedName>
</protein>
<keyword evidence="2" id="KW-1185">Reference proteome</keyword>
<dbReference type="PATRIC" id="fig|1088721.3.peg.775"/>
<dbReference type="KEGG" id="npn:JI59_16170"/>
<dbReference type="Proteomes" id="UP000004030">
    <property type="component" value="Unassembled WGS sequence"/>
</dbReference>
<proteinExistence type="predicted"/>
<dbReference type="STRING" id="1088721.JI59_16170"/>
<accession>G6E8W3</accession>
<evidence type="ECO:0000313" key="1">
    <source>
        <dbReference type="EMBL" id="EHJ62187.1"/>
    </source>
</evidence>
<name>G6E8W3_9SPHN</name>
<dbReference type="EMBL" id="AGFM01000009">
    <property type="protein sequence ID" value="EHJ62187.1"/>
    <property type="molecule type" value="Genomic_DNA"/>
</dbReference>
<reference evidence="1 2" key="1">
    <citation type="journal article" date="2012" name="J. Bacteriol.">
        <title>Genome sequence of benzo(a)pyrene-degrading bacterium Novosphingobium pentaromativorans US6-1.</title>
        <authorList>
            <person name="Luo Y.R."/>
            <person name="Kang S.G."/>
            <person name="Kim S.J."/>
            <person name="Kim M.R."/>
            <person name="Li N."/>
            <person name="Lee J.H."/>
            <person name="Kwon K.K."/>
        </authorList>
    </citation>
    <scope>NUCLEOTIDE SEQUENCE [LARGE SCALE GENOMIC DNA]</scope>
    <source>
        <strain evidence="1 2">US6-1</strain>
    </source>
</reference>
<dbReference type="RefSeq" id="WP_007011699.1">
    <property type="nucleotide sequence ID" value="NZ_AGFM01000009.1"/>
</dbReference>
<organism evidence="1 2">
    <name type="scientific">Novosphingobium pentaromativorans US6-1</name>
    <dbReference type="NCBI Taxonomy" id="1088721"/>
    <lineage>
        <taxon>Bacteria</taxon>
        <taxon>Pseudomonadati</taxon>
        <taxon>Pseudomonadota</taxon>
        <taxon>Alphaproteobacteria</taxon>
        <taxon>Sphingomonadales</taxon>
        <taxon>Sphingomonadaceae</taxon>
        <taxon>Novosphingobium</taxon>
    </lineage>
</organism>
<gene>
    <name evidence="1" type="ORF">NSU_0784</name>
</gene>
<evidence type="ECO:0000313" key="2">
    <source>
        <dbReference type="Proteomes" id="UP000004030"/>
    </source>
</evidence>